<evidence type="ECO:0000256" key="2">
    <source>
        <dbReference type="ARBA" id="ARBA00022801"/>
    </source>
</evidence>
<keyword evidence="6" id="KW-1185">Reference proteome</keyword>
<keyword evidence="3 4" id="KW-0546">Nucleotide metabolism</keyword>
<name>A0A9X2I7D6_9GAMM</name>
<dbReference type="InterPro" id="IPR003697">
    <property type="entry name" value="Maf-like"/>
</dbReference>
<evidence type="ECO:0000313" key="5">
    <source>
        <dbReference type="EMBL" id="MCP8900197.1"/>
    </source>
</evidence>
<feature type="site" description="Important for substrate specificity" evidence="4">
    <location>
        <position position="12"/>
    </location>
</feature>
<dbReference type="NCBIfam" id="TIGR00172">
    <property type="entry name" value="maf"/>
    <property type="match status" value="1"/>
</dbReference>
<dbReference type="PANTHER" id="PTHR43213:SF5">
    <property type="entry name" value="BIFUNCTIONAL DTTP_UTP PYROPHOSPHATASE_METHYLTRANSFERASE PROTEIN-RELATED"/>
    <property type="match status" value="1"/>
</dbReference>
<feature type="site" description="Important for substrate specificity" evidence="4">
    <location>
        <position position="154"/>
    </location>
</feature>
<comment type="caution">
    <text evidence="5">The sequence shown here is derived from an EMBL/GenBank/DDBJ whole genome shotgun (WGS) entry which is preliminary data.</text>
</comment>
<protein>
    <recommendedName>
        <fullName evidence="4">dTTP/UTP pyrophosphatase</fullName>
        <shortName evidence="4">dTTPase/UTPase</shortName>
        <ecNumber evidence="4">3.6.1.9</ecNumber>
    </recommendedName>
    <alternativeName>
        <fullName evidence="4">Nucleoside triphosphate pyrophosphatase</fullName>
    </alternativeName>
    <alternativeName>
        <fullName evidence="4">Nucleotide pyrophosphatase</fullName>
        <shortName evidence="4">Nucleotide PPase</shortName>
    </alternativeName>
</protein>
<accession>A0A9X2I7D6</accession>
<comment type="catalytic activity">
    <reaction evidence="4">
        <text>UTP + H2O = UMP + diphosphate + H(+)</text>
        <dbReference type="Rhea" id="RHEA:29395"/>
        <dbReference type="ChEBI" id="CHEBI:15377"/>
        <dbReference type="ChEBI" id="CHEBI:15378"/>
        <dbReference type="ChEBI" id="CHEBI:33019"/>
        <dbReference type="ChEBI" id="CHEBI:46398"/>
        <dbReference type="ChEBI" id="CHEBI:57865"/>
        <dbReference type="EC" id="3.6.1.9"/>
    </reaction>
</comment>
<dbReference type="EMBL" id="JAMFTH010000004">
    <property type="protein sequence ID" value="MCP8900197.1"/>
    <property type="molecule type" value="Genomic_DNA"/>
</dbReference>
<organism evidence="5 6">
    <name type="scientific">Gilvimarinus xylanilyticus</name>
    <dbReference type="NCBI Taxonomy" id="2944139"/>
    <lineage>
        <taxon>Bacteria</taxon>
        <taxon>Pseudomonadati</taxon>
        <taxon>Pseudomonadota</taxon>
        <taxon>Gammaproteobacteria</taxon>
        <taxon>Cellvibrionales</taxon>
        <taxon>Cellvibrionaceae</taxon>
        <taxon>Gilvimarinus</taxon>
    </lineage>
</organism>
<evidence type="ECO:0000313" key="6">
    <source>
        <dbReference type="Proteomes" id="UP001139319"/>
    </source>
</evidence>
<comment type="cofactor">
    <cofactor evidence="1 4">
        <name>a divalent metal cation</name>
        <dbReference type="ChEBI" id="CHEBI:60240"/>
    </cofactor>
</comment>
<comment type="caution">
    <text evidence="4">Lacks conserved residue(s) required for the propagation of feature annotation.</text>
</comment>
<evidence type="ECO:0000256" key="3">
    <source>
        <dbReference type="ARBA" id="ARBA00023080"/>
    </source>
</evidence>
<keyword evidence="2 4" id="KW-0378">Hydrolase</keyword>
<dbReference type="AlphaFoldDB" id="A0A9X2I7D6"/>
<gene>
    <name evidence="5" type="ORF">M6D89_12885</name>
</gene>
<dbReference type="PIRSF" id="PIRSF006305">
    <property type="entry name" value="Maf"/>
    <property type="match status" value="1"/>
</dbReference>
<dbReference type="Pfam" id="PF02545">
    <property type="entry name" value="Maf"/>
    <property type="match status" value="1"/>
</dbReference>
<reference evidence="5" key="1">
    <citation type="submission" date="2022-05" db="EMBL/GenBank/DDBJ databases">
        <authorList>
            <person name="Sun H.-N."/>
        </authorList>
    </citation>
    <scope>NUCLEOTIDE SEQUENCE</scope>
    <source>
        <strain evidence="5">HB14</strain>
    </source>
</reference>
<comment type="subcellular location">
    <subcellularLocation>
        <location evidence="4">Cytoplasm</location>
    </subcellularLocation>
</comment>
<comment type="function">
    <text evidence="4">Nucleoside triphosphate pyrophosphatase that hydrolyzes dTTP and UTP. May have a dual role in cell division arrest and in preventing the incorporation of modified nucleotides into cellular nucleic acids.</text>
</comment>
<dbReference type="EC" id="3.6.1.9" evidence="4"/>
<dbReference type="CDD" id="cd00555">
    <property type="entry name" value="Maf"/>
    <property type="match status" value="1"/>
</dbReference>
<proteinExistence type="inferred from homology"/>
<dbReference type="GO" id="GO:0009117">
    <property type="term" value="P:nucleotide metabolic process"/>
    <property type="evidence" value="ECO:0007669"/>
    <property type="project" value="UniProtKB-KW"/>
</dbReference>
<dbReference type="PANTHER" id="PTHR43213">
    <property type="entry name" value="BIFUNCTIONAL DTTP/UTP PYROPHOSPHATASE/METHYLTRANSFERASE PROTEIN-RELATED"/>
    <property type="match status" value="1"/>
</dbReference>
<dbReference type="GO" id="GO:0005737">
    <property type="term" value="C:cytoplasm"/>
    <property type="evidence" value="ECO:0007669"/>
    <property type="project" value="UniProtKB-SubCell"/>
</dbReference>
<comment type="catalytic activity">
    <reaction evidence="4">
        <text>dTTP + H2O = dTMP + diphosphate + H(+)</text>
        <dbReference type="Rhea" id="RHEA:28534"/>
        <dbReference type="ChEBI" id="CHEBI:15377"/>
        <dbReference type="ChEBI" id="CHEBI:15378"/>
        <dbReference type="ChEBI" id="CHEBI:33019"/>
        <dbReference type="ChEBI" id="CHEBI:37568"/>
        <dbReference type="ChEBI" id="CHEBI:63528"/>
        <dbReference type="EC" id="3.6.1.9"/>
    </reaction>
</comment>
<dbReference type="SUPFAM" id="SSF52972">
    <property type="entry name" value="ITPase-like"/>
    <property type="match status" value="1"/>
</dbReference>
<reference evidence="5" key="2">
    <citation type="submission" date="2023-01" db="EMBL/GenBank/DDBJ databases">
        <title>Gilvimarinus xylanilyticus HB14 isolated from Caulerpa lentillifera aquaculture base in Hainan, China.</title>
        <authorList>
            <person name="Zhang Y.-J."/>
        </authorList>
    </citation>
    <scope>NUCLEOTIDE SEQUENCE</scope>
    <source>
        <strain evidence="5">HB14</strain>
    </source>
</reference>
<dbReference type="InterPro" id="IPR029001">
    <property type="entry name" value="ITPase-like_fam"/>
</dbReference>
<feature type="active site" description="Proton acceptor" evidence="4">
    <location>
        <position position="71"/>
    </location>
</feature>
<dbReference type="Proteomes" id="UP001139319">
    <property type="component" value="Unassembled WGS sequence"/>
</dbReference>
<feature type="site" description="Important for substrate specificity" evidence="4">
    <location>
        <position position="72"/>
    </location>
</feature>
<evidence type="ECO:0000256" key="1">
    <source>
        <dbReference type="ARBA" id="ARBA00001968"/>
    </source>
</evidence>
<evidence type="ECO:0000256" key="4">
    <source>
        <dbReference type="HAMAP-Rule" id="MF_00528"/>
    </source>
</evidence>
<comment type="similarity">
    <text evidence="4">Belongs to the Maf family. YhdE subfamily.</text>
</comment>
<dbReference type="HAMAP" id="MF_00528">
    <property type="entry name" value="Maf"/>
    <property type="match status" value="1"/>
</dbReference>
<keyword evidence="4" id="KW-0963">Cytoplasm</keyword>
<sequence>MPHLYLASGSPRRRELLAQIGVPFTRIKVDVPEVRAAGETPEAYVQRLAEDKARAGLAALPGDAGVVLGADTLGVLDGQVLEKPRDQGHGAQMLRAMSGREHRILSAVALTDGQRCSCRLVESRVRFRELSDGEISRYWETGEPQDKAGGYAIQGLGAVFVVSMSGSYSAVVGLPLEATAALLAEYNIPVWQI</sequence>
<dbReference type="Gene3D" id="3.90.950.10">
    <property type="match status" value="1"/>
</dbReference>
<dbReference type="GO" id="GO:0047429">
    <property type="term" value="F:nucleoside triphosphate diphosphatase activity"/>
    <property type="evidence" value="ECO:0007669"/>
    <property type="project" value="UniProtKB-EC"/>
</dbReference>